<dbReference type="AlphaFoldDB" id="M1ACM6"/>
<protein>
    <submittedName>
        <fullName evidence="2">Orf120a protein</fullName>
    </submittedName>
</protein>
<accession>M1ACM6</accession>
<proteinExistence type="predicted"/>
<dbReference type="EnsemblPlants" id="PGSC0003DMT400019826">
    <property type="protein sequence ID" value="PGSC0003DMT400019826"/>
    <property type="gene ID" value="PGSC0003DMG400007666"/>
</dbReference>
<organism evidence="2 3">
    <name type="scientific">Solanum tuberosum</name>
    <name type="common">Potato</name>
    <dbReference type="NCBI Taxonomy" id="4113"/>
    <lineage>
        <taxon>Eukaryota</taxon>
        <taxon>Viridiplantae</taxon>
        <taxon>Streptophyta</taxon>
        <taxon>Embryophyta</taxon>
        <taxon>Tracheophyta</taxon>
        <taxon>Spermatophyta</taxon>
        <taxon>Magnoliopsida</taxon>
        <taxon>eudicotyledons</taxon>
        <taxon>Gunneridae</taxon>
        <taxon>Pentapetalae</taxon>
        <taxon>asterids</taxon>
        <taxon>lamiids</taxon>
        <taxon>Solanales</taxon>
        <taxon>Solanaceae</taxon>
        <taxon>Solanoideae</taxon>
        <taxon>Solaneae</taxon>
        <taxon>Solanum</taxon>
    </lineage>
</organism>
<reference evidence="3" key="1">
    <citation type="journal article" date="2011" name="Nature">
        <title>Genome sequence and analysis of the tuber crop potato.</title>
        <authorList>
            <consortium name="The Potato Genome Sequencing Consortium"/>
        </authorList>
    </citation>
    <scope>NUCLEOTIDE SEQUENCE [LARGE SCALE GENOMIC DNA]</scope>
    <source>
        <strain evidence="3">cv. DM1-3 516 R44</strain>
    </source>
</reference>
<feature type="region of interest" description="Disordered" evidence="1">
    <location>
        <begin position="59"/>
        <end position="109"/>
    </location>
</feature>
<dbReference type="Gramene" id="PGSC0003DMT400019826">
    <property type="protein sequence ID" value="PGSC0003DMT400019826"/>
    <property type="gene ID" value="PGSC0003DMG400007666"/>
</dbReference>
<dbReference type="HOGENOM" id="CLU_2188657_0_0_1"/>
<sequence length="109" mass="12253">MGRERPQKPAQKDRVEEILHGIFTSANGGKINTVPRSEIQLSTLEAMAVVVSDLDKEKQVRDEEWPKLTQQRGAGGGIQRKSHRDQWNSKLGQECGRSTEKVKPSRCIT</sequence>
<keyword evidence="3" id="KW-1185">Reference proteome</keyword>
<evidence type="ECO:0000313" key="2">
    <source>
        <dbReference type="EnsemblPlants" id="PGSC0003DMT400019826"/>
    </source>
</evidence>
<evidence type="ECO:0000313" key="3">
    <source>
        <dbReference type="Proteomes" id="UP000011115"/>
    </source>
</evidence>
<dbReference type="Proteomes" id="UP000011115">
    <property type="component" value="Unassembled WGS sequence"/>
</dbReference>
<reference evidence="2" key="2">
    <citation type="submission" date="2015-06" db="UniProtKB">
        <authorList>
            <consortium name="EnsemblPlants"/>
        </authorList>
    </citation>
    <scope>IDENTIFICATION</scope>
    <source>
        <strain evidence="2">DM1-3 516 R44</strain>
    </source>
</reference>
<name>M1ACM6_SOLTU</name>
<evidence type="ECO:0000256" key="1">
    <source>
        <dbReference type="SAM" id="MobiDB-lite"/>
    </source>
</evidence>